<keyword evidence="6" id="KW-0963">Cytoplasm</keyword>
<feature type="domain" description="tRNA(Ile)-lysidine/2-thiocytidine synthase N-terminal" evidence="7">
    <location>
        <begin position="22"/>
        <end position="198"/>
    </location>
</feature>
<gene>
    <name evidence="6" type="primary">tilS</name>
    <name evidence="8" type="ORF">BV394_06375</name>
</gene>
<dbReference type="Proteomes" id="UP000187266">
    <property type="component" value="Chromosome"/>
</dbReference>
<evidence type="ECO:0000256" key="1">
    <source>
        <dbReference type="ARBA" id="ARBA00022598"/>
    </source>
</evidence>
<dbReference type="AlphaFoldDB" id="A0A1U7DM04"/>
<evidence type="ECO:0000256" key="5">
    <source>
        <dbReference type="ARBA" id="ARBA00048539"/>
    </source>
</evidence>
<protein>
    <recommendedName>
        <fullName evidence="6">tRNA(Ile)-lysidine synthase</fullName>
        <ecNumber evidence="6">6.3.4.19</ecNumber>
    </recommendedName>
    <alternativeName>
        <fullName evidence="6">tRNA(Ile)-2-lysyl-cytidine synthase</fullName>
    </alternativeName>
    <alternativeName>
        <fullName evidence="6">tRNA(Ile)-lysidine synthetase</fullName>
    </alternativeName>
</protein>
<keyword evidence="1 6" id="KW-0436">Ligase</keyword>
<dbReference type="InterPro" id="IPR011063">
    <property type="entry name" value="TilS/TtcA_N"/>
</dbReference>
<evidence type="ECO:0000313" key="9">
    <source>
        <dbReference type="Proteomes" id="UP000187266"/>
    </source>
</evidence>
<accession>A0A1U7DM04</accession>
<reference evidence="8 9" key="1">
    <citation type="submission" date="2017-01" db="EMBL/GenBank/DDBJ databases">
        <title>Genomic analysis of Xuhuaishuia manganoxidans DY6-4.</title>
        <authorList>
            <person name="Wang X."/>
        </authorList>
    </citation>
    <scope>NUCLEOTIDE SEQUENCE [LARGE SCALE GENOMIC DNA]</scope>
    <source>
        <strain evidence="8 9">DY6-4</strain>
    </source>
</reference>
<dbReference type="GO" id="GO:0032267">
    <property type="term" value="F:tRNA(Ile)-lysidine synthase activity"/>
    <property type="evidence" value="ECO:0007669"/>
    <property type="project" value="UniProtKB-EC"/>
</dbReference>
<evidence type="ECO:0000256" key="4">
    <source>
        <dbReference type="ARBA" id="ARBA00022840"/>
    </source>
</evidence>
<dbReference type="PANTHER" id="PTHR43033">
    <property type="entry name" value="TRNA(ILE)-LYSIDINE SYNTHASE-RELATED"/>
    <property type="match status" value="1"/>
</dbReference>
<dbReference type="EMBL" id="CP019124">
    <property type="protein sequence ID" value="APX91010.1"/>
    <property type="molecule type" value="Genomic_DNA"/>
</dbReference>
<comment type="domain">
    <text evidence="6">The N-terminal region contains the highly conserved SGGXDS motif, predicted to be a P-loop motif involved in ATP binding.</text>
</comment>
<dbReference type="InterPro" id="IPR012094">
    <property type="entry name" value="tRNA_Ile_lys_synt"/>
</dbReference>
<dbReference type="GO" id="GO:0005737">
    <property type="term" value="C:cytoplasm"/>
    <property type="evidence" value="ECO:0007669"/>
    <property type="project" value="UniProtKB-SubCell"/>
</dbReference>
<dbReference type="NCBIfam" id="TIGR02432">
    <property type="entry name" value="lysidine_TilS_N"/>
    <property type="match status" value="1"/>
</dbReference>
<keyword evidence="9" id="KW-1185">Reference proteome</keyword>
<keyword evidence="4 6" id="KW-0067">ATP-binding</keyword>
<evidence type="ECO:0000259" key="7">
    <source>
        <dbReference type="Pfam" id="PF01171"/>
    </source>
</evidence>
<sequence length="415" mass="44533">MGAADDPDPSRPPTDGGTPALGLAVSGGSDSLALMHLAAAWAAPRAIRLRVATVDHRLRPESGTEAREVAHAAAALDLPHEILEWTDGPGAGNLQANARDARRRLLGDWAARHGLTGVLTGHTADDQAETVLLRLARGSGVDGLAAMRPGRPGRSLFLRPLLGHRREELRDLLRAKGLTWAEDPGNEDSVYDRVKARRALALLAPLGIDVEGVNRTADAMARAREALERRGAEAAAAMTREEGADLLIEVAPWRLLDDETRLRLLAAGLMWVGGQDYRPRLRALEDTVRAAAAGRRATLHGVVIHPAAGWLRLYREPSALIGVRARPGDTWDNRWILAREAGTDTEGAQVEMLGEEGLTALDPRPAPGVPRDSLLGLPAVWRAGRVICVPHLGMGGGFRATRAGEQEFTRTLLSH</sequence>
<evidence type="ECO:0000256" key="6">
    <source>
        <dbReference type="HAMAP-Rule" id="MF_01161"/>
    </source>
</evidence>
<dbReference type="InterPro" id="IPR012795">
    <property type="entry name" value="tRNA_Ile_lys_synt_N"/>
</dbReference>
<dbReference type="GO" id="GO:0006400">
    <property type="term" value="P:tRNA modification"/>
    <property type="evidence" value="ECO:0007669"/>
    <property type="project" value="UniProtKB-UniRule"/>
</dbReference>
<comment type="similarity">
    <text evidence="6">Belongs to the tRNA(Ile)-lysidine synthase family.</text>
</comment>
<keyword evidence="3 6" id="KW-0547">Nucleotide-binding</keyword>
<feature type="binding site" evidence="6">
    <location>
        <begin position="26"/>
        <end position="31"/>
    </location>
    <ligand>
        <name>ATP</name>
        <dbReference type="ChEBI" id="CHEBI:30616"/>
    </ligand>
</feature>
<dbReference type="Gene3D" id="3.40.50.620">
    <property type="entry name" value="HUPs"/>
    <property type="match status" value="1"/>
</dbReference>
<comment type="function">
    <text evidence="6">Ligates lysine onto the cytidine present at position 34 of the AUA codon-specific tRNA(Ile) that contains the anticodon CAU, in an ATP-dependent manner. Cytidine is converted to lysidine, thus changing the amino acid specificity of the tRNA from methionine to isoleucine.</text>
</comment>
<dbReference type="InterPro" id="IPR014729">
    <property type="entry name" value="Rossmann-like_a/b/a_fold"/>
</dbReference>
<keyword evidence="2 6" id="KW-0819">tRNA processing</keyword>
<dbReference type="SUPFAM" id="SSF52402">
    <property type="entry name" value="Adenine nucleotide alpha hydrolases-like"/>
    <property type="match status" value="1"/>
</dbReference>
<comment type="catalytic activity">
    <reaction evidence="5 6">
        <text>cytidine(34) in tRNA(Ile2) + L-lysine + ATP = lysidine(34) in tRNA(Ile2) + AMP + diphosphate + H(+)</text>
        <dbReference type="Rhea" id="RHEA:43744"/>
        <dbReference type="Rhea" id="RHEA-COMP:10625"/>
        <dbReference type="Rhea" id="RHEA-COMP:10670"/>
        <dbReference type="ChEBI" id="CHEBI:15378"/>
        <dbReference type="ChEBI" id="CHEBI:30616"/>
        <dbReference type="ChEBI" id="CHEBI:32551"/>
        <dbReference type="ChEBI" id="CHEBI:33019"/>
        <dbReference type="ChEBI" id="CHEBI:82748"/>
        <dbReference type="ChEBI" id="CHEBI:83665"/>
        <dbReference type="ChEBI" id="CHEBI:456215"/>
        <dbReference type="EC" id="6.3.4.19"/>
    </reaction>
</comment>
<comment type="subcellular location">
    <subcellularLocation>
        <location evidence="6">Cytoplasm</location>
    </subcellularLocation>
</comment>
<evidence type="ECO:0000313" key="8">
    <source>
        <dbReference type="EMBL" id="APX91010.1"/>
    </source>
</evidence>
<dbReference type="PANTHER" id="PTHR43033:SF5">
    <property type="entry name" value="TRNA(ILE)-LYSIDINE SYNTHETASE"/>
    <property type="match status" value="1"/>
</dbReference>
<proteinExistence type="inferred from homology"/>
<evidence type="ECO:0000256" key="2">
    <source>
        <dbReference type="ARBA" id="ARBA00022694"/>
    </source>
</evidence>
<dbReference type="STRING" id="1267768.BV394_06375"/>
<dbReference type="Pfam" id="PF01171">
    <property type="entry name" value="ATP_bind_3"/>
    <property type="match status" value="1"/>
</dbReference>
<organism evidence="8 9">
    <name type="scientific">Brevirhabdus pacifica</name>
    <dbReference type="NCBI Taxonomy" id="1267768"/>
    <lineage>
        <taxon>Bacteria</taxon>
        <taxon>Pseudomonadati</taxon>
        <taxon>Pseudomonadota</taxon>
        <taxon>Alphaproteobacteria</taxon>
        <taxon>Rhodobacterales</taxon>
        <taxon>Paracoccaceae</taxon>
        <taxon>Brevirhabdus</taxon>
    </lineage>
</organism>
<name>A0A1U7DM04_9RHOB</name>
<dbReference type="HAMAP" id="MF_01161">
    <property type="entry name" value="tRNA_Ile_lys_synt"/>
    <property type="match status" value="1"/>
</dbReference>
<dbReference type="EC" id="6.3.4.19" evidence="6"/>
<evidence type="ECO:0000256" key="3">
    <source>
        <dbReference type="ARBA" id="ARBA00022741"/>
    </source>
</evidence>
<dbReference type="CDD" id="cd01992">
    <property type="entry name" value="TilS_N"/>
    <property type="match status" value="1"/>
</dbReference>
<dbReference type="GO" id="GO:0005524">
    <property type="term" value="F:ATP binding"/>
    <property type="evidence" value="ECO:0007669"/>
    <property type="project" value="UniProtKB-UniRule"/>
</dbReference>